<proteinExistence type="predicted"/>
<dbReference type="InterPro" id="IPR035965">
    <property type="entry name" value="PAS-like_dom_sf"/>
</dbReference>
<keyword evidence="1" id="KW-0472">Membrane</keyword>
<reference evidence="4" key="1">
    <citation type="submission" date="2021-07" db="EMBL/GenBank/DDBJ databases">
        <title>Complete genome sequencing of a Clostridium isolate.</title>
        <authorList>
            <person name="Ueki A."/>
            <person name="Tonouchi A."/>
        </authorList>
    </citation>
    <scope>NUCLEOTIDE SEQUENCE [LARGE SCALE GENOMIC DNA]</scope>
    <source>
        <strain evidence="4">C5S11</strain>
    </source>
</reference>
<evidence type="ECO:0000313" key="4">
    <source>
        <dbReference type="Proteomes" id="UP000824633"/>
    </source>
</evidence>
<evidence type="ECO:0000256" key="1">
    <source>
        <dbReference type="SAM" id="Phobius"/>
    </source>
</evidence>
<dbReference type="SUPFAM" id="SSF55785">
    <property type="entry name" value="PYP-like sensor domain (PAS domain)"/>
    <property type="match status" value="1"/>
</dbReference>
<dbReference type="Proteomes" id="UP000824633">
    <property type="component" value="Chromosome"/>
</dbReference>
<organism evidence="3 4">
    <name type="scientific">Clostridium gelidum</name>
    <dbReference type="NCBI Taxonomy" id="704125"/>
    <lineage>
        <taxon>Bacteria</taxon>
        <taxon>Bacillati</taxon>
        <taxon>Bacillota</taxon>
        <taxon>Clostridia</taxon>
        <taxon>Eubacteriales</taxon>
        <taxon>Clostridiaceae</taxon>
        <taxon>Clostridium</taxon>
    </lineage>
</organism>
<feature type="domain" description="PAS" evidence="2">
    <location>
        <begin position="36"/>
        <end position="74"/>
    </location>
</feature>
<accession>A0ABN6IT64</accession>
<evidence type="ECO:0000313" key="3">
    <source>
        <dbReference type="EMBL" id="BCZ45385.1"/>
    </source>
</evidence>
<keyword evidence="1" id="KW-1133">Transmembrane helix</keyword>
<sequence>MKYDLTPVAWGISIPLIIWALFRHKLFDLVPIAQTRVIENLKDGIVVIDLKNRIVDINTAAKHILKCETIKNIGTYISDFFYKWPALHNMLVEEKEYLEFEQIQNGFTYYYEALCLPIQNEKKFLL</sequence>
<protein>
    <recommendedName>
        <fullName evidence="2">PAS domain-containing protein</fullName>
    </recommendedName>
</protein>
<gene>
    <name evidence="3" type="ORF">psyc5s11_14520</name>
</gene>
<dbReference type="Pfam" id="PF13188">
    <property type="entry name" value="PAS_8"/>
    <property type="match status" value="1"/>
</dbReference>
<keyword evidence="1" id="KW-0812">Transmembrane</keyword>
<keyword evidence="4" id="KW-1185">Reference proteome</keyword>
<feature type="transmembrane region" description="Helical" evidence="1">
    <location>
        <begin position="6"/>
        <end position="22"/>
    </location>
</feature>
<dbReference type="EMBL" id="AP024849">
    <property type="protein sequence ID" value="BCZ45385.1"/>
    <property type="molecule type" value="Genomic_DNA"/>
</dbReference>
<dbReference type="InterPro" id="IPR000014">
    <property type="entry name" value="PAS"/>
</dbReference>
<name>A0ABN6IT64_9CLOT</name>
<evidence type="ECO:0000259" key="2">
    <source>
        <dbReference type="Pfam" id="PF13188"/>
    </source>
</evidence>
<dbReference type="Gene3D" id="3.30.450.20">
    <property type="entry name" value="PAS domain"/>
    <property type="match status" value="1"/>
</dbReference>